<evidence type="ECO:0000259" key="2">
    <source>
        <dbReference type="Pfam" id="PF10469"/>
    </source>
</evidence>
<gene>
    <name evidence="3" type="ORF">CHLNCDRAFT_140747</name>
</gene>
<dbReference type="OrthoDB" id="515404at2759"/>
<feature type="region of interest" description="Disordered" evidence="1">
    <location>
        <begin position="43"/>
        <end position="79"/>
    </location>
</feature>
<dbReference type="AlphaFoldDB" id="E1Z640"/>
<reference evidence="3 4" key="1">
    <citation type="journal article" date="2010" name="Plant Cell">
        <title>The Chlorella variabilis NC64A genome reveals adaptation to photosymbiosis, coevolution with viruses, and cryptic sex.</title>
        <authorList>
            <person name="Blanc G."/>
            <person name="Duncan G."/>
            <person name="Agarkova I."/>
            <person name="Borodovsky M."/>
            <person name="Gurnon J."/>
            <person name="Kuo A."/>
            <person name="Lindquist E."/>
            <person name="Lucas S."/>
            <person name="Pangilinan J."/>
            <person name="Polle J."/>
            <person name="Salamov A."/>
            <person name="Terry A."/>
            <person name="Yamada T."/>
            <person name="Dunigan D.D."/>
            <person name="Grigoriev I.V."/>
            <person name="Claverie J.M."/>
            <person name="Van Etten J.L."/>
        </authorList>
    </citation>
    <scope>NUCLEOTIDE SEQUENCE [LARGE SCALE GENOMIC DNA]</scope>
    <source>
        <strain evidence="3 4">NC64A</strain>
    </source>
</reference>
<dbReference type="PANTHER" id="PTHR15934:SF2">
    <property type="entry name" value="A-KINASE ANCHOR PROTEIN 7-LIKE PHOSPHOESTERASE DOMAIN-CONTAINING PROTEIN"/>
    <property type="match status" value="1"/>
</dbReference>
<dbReference type="eggNOG" id="KOG2814">
    <property type="taxonomic scope" value="Eukaryota"/>
</dbReference>
<dbReference type="GO" id="GO:0010738">
    <property type="term" value="P:regulation of protein kinase A signaling"/>
    <property type="evidence" value="ECO:0007669"/>
    <property type="project" value="TreeGrafter"/>
</dbReference>
<dbReference type="RefSeq" id="XP_005850967.1">
    <property type="nucleotide sequence ID" value="XM_005850905.1"/>
</dbReference>
<feature type="compositionally biased region" description="Gly residues" evidence="1">
    <location>
        <begin position="48"/>
        <end position="57"/>
    </location>
</feature>
<protein>
    <recommendedName>
        <fullName evidence="2">A-kinase anchor protein 7-like phosphoesterase domain-containing protein</fullName>
    </recommendedName>
</protein>
<dbReference type="InterPro" id="IPR019510">
    <property type="entry name" value="AKAP7-like_phosphoesterase"/>
</dbReference>
<dbReference type="InterPro" id="IPR052641">
    <property type="entry name" value="AKAP7_isoform_gamma"/>
</dbReference>
<feature type="domain" description="A-kinase anchor protein 7-like phosphoesterase" evidence="2">
    <location>
        <begin position="77"/>
        <end position="288"/>
    </location>
</feature>
<dbReference type="KEGG" id="cvr:CHLNCDRAFT_140747"/>
<dbReference type="InterPro" id="IPR009097">
    <property type="entry name" value="Cyclic_Pdiesterase"/>
</dbReference>
<dbReference type="GeneID" id="17358090"/>
<evidence type="ECO:0000313" key="4">
    <source>
        <dbReference type="Proteomes" id="UP000008141"/>
    </source>
</evidence>
<organism evidence="4">
    <name type="scientific">Chlorella variabilis</name>
    <name type="common">Green alga</name>
    <dbReference type="NCBI Taxonomy" id="554065"/>
    <lineage>
        <taxon>Eukaryota</taxon>
        <taxon>Viridiplantae</taxon>
        <taxon>Chlorophyta</taxon>
        <taxon>core chlorophytes</taxon>
        <taxon>Trebouxiophyceae</taxon>
        <taxon>Chlorellales</taxon>
        <taxon>Chlorellaceae</taxon>
        <taxon>Chlorella clade</taxon>
        <taxon>Chlorella</taxon>
    </lineage>
</organism>
<dbReference type="GO" id="GO:0005829">
    <property type="term" value="C:cytosol"/>
    <property type="evidence" value="ECO:0007669"/>
    <property type="project" value="TreeGrafter"/>
</dbReference>
<dbReference type="GO" id="GO:0034237">
    <property type="term" value="F:protein kinase A regulatory subunit binding"/>
    <property type="evidence" value="ECO:0007669"/>
    <property type="project" value="TreeGrafter"/>
</dbReference>
<dbReference type="Gene3D" id="3.90.1140.10">
    <property type="entry name" value="Cyclic phosphodiesterase"/>
    <property type="match status" value="1"/>
</dbReference>
<dbReference type="Pfam" id="PF10469">
    <property type="entry name" value="AKAP7_NLS"/>
    <property type="match status" value="1"/>
</dbReference>
<accession>E1Z640</accession>
<proteinExistence type="predicted"/>
<keyword evidence="4" id="KW-1185">Reference proteome</keyword>
<dbReference type="PANTHER" id="PTHR15934">
    <property type="entry name" value="RNA 2',3'-CYCLIC PHOSPHODIESTERASE"/>
    <property type="match status" value="1"/>
</dbReference>
<dbReference type="EMBL" id="GL433837">
    <property type="protein sequence ID" value="EFN58865.1"/>
    <property type="molecule type" value="Genomic_DNA"/>
</dbReference>
<dbReference type="STRING" id="554065.E1Z640"/>
<dbReference type="SUPFAM" id="SSF55144">
    <property type="entry name" value="LigT-like"/>
    <property type="match status" value="1"/>
</dbReference>
<sequence length="330" mass="34784">MGLRLCHFRVEPGAAAPAAQGTGRSLVQGRAMIATPLAIRAGVDPGATEGGPAGGLGDQQPQRQRHTKEKRPPQPHPNHFLALQVSQHPDVVAAIQRVHASLAGHSPHLQKACVEAVTAHLTLGVLALGSEEERRRACEAMAGLAAALAEQALLSPVEVHLEGLSHFRNQVLYLDVRRDAGLEQLTRLAAATRAHFQQEGLLLQAGQAFLAHVTVAKTSKLQGFSQNRRGGGRGRPGHRREWRVIPAEAWAQHAAIAGGRAVLGEVQLCAMQGRKPQQYYQVLCSLPLAGRTQEAGGEAAVQAASGVSQLVPAWESASGKDAGGPSRSAS</sequence>
<dbReference type="InParanoid" id="E1Z640"/>
<name>E1Z640_CHLVA</name>
<evidence type="ECO:0000256" key="1">
    <source>
        <dbReference type="SAM" id="MobiDB-lite"/>
    </source>
</evidence>
<evidence type="ECO:0000313" key="3">
    <source>
        <dbReference type="EMBL" id="EFN58865.1"/>
    </source>
</evidence>
<dbReference type="Proteomes" id="UP000008141">
    <property type="component" value="Unassembled WGS sequence"/>
</dbReference>